<comment type="function">
    <text evidence="8">Uptake of L-lactate across the membrane. Can also transport D-lactate and glycolate.</text>
</comment>
<dbReference type="PANTHER" id="PTHR30003:SF0">
    <property type="entry name" value="GLYCOLATE PERMEASE GLCA-RELATED"/>
    <property type="match status" value="1"/>
</dbReference>
<feature type="transmembrane region" description="Helical" evidence="8">
    <location>
        <begin position="41"/>
        <end position="60"/>
    </location>
</feature>
<accession>A0A212LN57</accession>
<dbReference type="InterPro" id="IPR003804">
    <property type="entry name" value="Lactate_perm"/>
</dbReference>
<reference evidence="9" key="1">
    <citation type="submission" date="2016-08" db="EMBL/GenBank/DDBJ databases">
        <authorList>
            <person name="Seilhamer J.J."/>
        </authorList>
    </citation>
    <scope>NUCLEOTIDE SEQUENCE</scope>
    <source>
        <strain evidence="9">86</strain>
    </source>
</reference>
<dbReference type="NCBIfam" id="TIGR00795">
    <property type="entry name" value="lctP"/>
    <property type="match status" value="1"/>
</dbReference>
<comment type="subcellular location">
    <subcellularLocation>
        <location evidence="1 8">Cell membrane</location>
        <topology evidence="1 8">Multi-pass membrane protein</topology>
    </subcellularLocation>
</comment>
<organism evidence="9">
    <name type="scientific">uncultured Sporomusa sp</name>
    <dbReference type="NCBI Taxonomy" id="307249"/>
    <lineage>
        <taxon>Bacteria</taxon>
        <taxon>Bacillati</taxon>
        <taxon>Bacillota</taxon>
        <taxon>Negativicutes</taxon>
        <taxon>Selenomonadales</taxon>
        <taxon>Sporomusaceae</taxon>
        <taxon>Sporomusa</taxon>
        <taxon>environmental samples</taxon>
    </lineage>
</organism>
<dbReference type="PANTHER" id="PTHR30003">
    <property type="entry name" value="L-LACTATE PERMEASE"/>
    <property type="match status" value="1"/>
</dbReference>
<keyword evidence="7 8" id="KW-0472">Membrane</keyword>
<dbReference type="GO" id="GO:0015295">
    <property type="term" value="F:solute:proton symporter activity"/>
    <property type="evidence" value="ECO:0007669"/>
    <property type="project" value="TreeGrafter"/>
</dbReference>
<dbReference type="Pfam" id="PF02652">
    <property type="entry name" value="Lactate_perm"/>
    <property type="match status" value="1"/>
</dbReference>
<evidence type="ECO:0000313" key="9">
    <source>
        <dbReference type="EMBL" id="SCM78963.1"/>
    </source>
</evidence>
<keyword evidence="5 8" id="KW-0812">Transmembrane</keyword>
<evidence type="ECO:0000256" key="1">
    <source>
        <dbReference type="ARBA" id="ARBA00004651"/>
    </source>
</evidence>
<feature type="transmembrane region" description="Helical" evidence="8">
    <location>
        <begin position="400"/>
        <end position="417"/>
    </location>
</feature>
<evidence type="ECO:0000256" key="6">
    <source>
        <dbReference type="ARBA" id="ARBA00022989"/>
    </source>
</evidence>
<dbReference type="GO" id="GO:0015129">
    <property type="term" value="F:lactate transmembrane transporter activity"/>
    <property type="evidence" value="ECO:0007669"/>
    <property type="project" value="UniProtKB-UniRule"/>
</dbReference>
<evidence type="ECO:0000256" key="3">
    <source>
        <dbReference type="ARBA" id="ARBA00022448"/>
    </source>
</evidence>
<feature type="transmembrane region" description="Helical" evidence="8">
    <location>
        <begin position="72"/>
        <end position="95"/>
    </location>
</feature>
<dbReference type="GO" id="GO:0005886">
    <property type="term" value="C:plasma membrane"/>
    <property type="evidence" value="ECO:0007669"/>
    <property type="project" value="UniProtKB-SubCell"/>
</dbReference>
<dbReference type="AlphaFoldDB" id="A0A212LN57"/>
<feature type="transmembrane region" description="Helical" evidence="8">
    <location>
        <begin position="523"/>
        <end position="542"/>
    </location>
</feature>
<feature type="transmembrane region" description="Helical" evidence="8">
    <location>
        <begin position="190"/>
        <end position="213"/>
    </location>
</feature>
<evidence type="ECO:0000256" key="7">
    <source>
        <dbReference type="ARBA" id="ARBA00023136"/>
    </source>
</evidence>
<feature type="transmembrane region" description="Helical" evidence="8">
    <location>
        <begin position="14"/>
        <end position="34"/>
    </location>
</feature>
<evidence type="ECO:0000256" key="4">
    <source>
        <dbReference type="ARBA" id="ARBA00022475"/>
    </source>
</evidence>
<keyword evidence="4 8" id="KW-1003">Cell membrane</keyword>
<feature type="transmembrane region" description="Helical" evidence="8">
    <location>
        <begin position="363"/>
        <end position="388"/>
    </location>
</feature>
<protein>
    <recommendedName>
        <fullName evidence="8">L-lactate permease</fullName>
    </recommendedName>
</protein>
<dbReference type="RefSeq" id="WP_288183330.1">
    <property type="nucleotide sequence ID" value="NZ_LT608335.1"/>
</dbReference>
<name>A0A212LN57_9FIRM</name>
<gene>
    <name evidence="9" type="primary">lutP</name>
    <name evidence="9" type="ORF">KL86SPO_20329</name>
</gene>
<evidence type="ECO:0000256" key="5">
    <source>
        <dbReference type="ARBA" id="ARBA00022692"/>
    </source>
</evidence>
<feature type="transmembrane region" description="Helical" evidence="8">
    <location>
        <begin position="139"/>
        <end position="161"/>
    </location>
</feature>
<comment type="similarity">
    <text evidence="2 8">Belongs to the lactate permease family.</text>
</comment>
<feature type="transmembrane region" description="Helical" evidence="8">
    <location>
        <begin position="220"/>
        <end position="237"/>
    </location>
</feature>
<sequence length="558" mass="59506">MQWLHNYSALGDSLGLTAITVSIPIFYLFWALAVKRMKGHIAGLTTLLLTIVVVVVVYGMPVNVAISASVLGMLNGLFPIGWIILTAVFLYNLTVETGQFDIIKSSISSLSPDRRIQALLVAFCFSAFMEGVAGQGAPVAVAAAMLIGLGFPALPAAAICLVGNTPPVPFGPVGTPTIMMATVTELPNSIVGKAIGLDMTILALVIPIFMLVVVAGRKNVMGALPAALVAGISYAVTNHLVSQNFGPELPAIFSSFVSMICLVVFLKFWKPATIWRFPNDPDITEDSTHRYSAGQIIKAWSPFIILMIVMGIWGTPAFKAWVAQELKWFITIPSWPGLDGIVYRAAPIVAVPSKYAASYRMDFFSAAGTAMLISAILSMVVLGLSPAAGIRVFKKTFNQLMYSLITLTAVLGVGFLANYSGMSYTLGLAFATYTGMFFPIFSPVIGYLGVFLTGSVTSSAALFGKLQQVTASHLGLNPLLTISANLFGAVIGKLISPQSIAVACAATGLVGRETDIFRLTVKYSIYLLVFVIVIILLQAWAFPNILPKIAAVMLTQYS</sequence>
<feature type="transmembrane region" description="Helical" evidence="8">
    <location>
        <begin position="423"/>
        <end position="441"/>
    </location>
</feature>
<evidence type="ECO:0000256" key="2">
    <source>
        <dbReference type="ARBA" id="ARBA00010100"/>
    </source>
</evidence>
<keyword evidence="6 8" id="KW-1133">Transmembrane helix</keyword>
<feature type="transmembrane region" description="Helical" evidence="8">
    <location>
        <begin position="299"/>
        <end position="318"/>
    </location>
</feature>
<feature type="transmembrane region" description="Helical" evidence="8">
    <location>
        <begin position="249"/>
        <end position="269"/>
    </location>
</feature>
<proteinExistence type="inferred from homology"/>
<evidence type="ECO:0000256" key="8">
    <source>
        <dbReference type="RuleBase" id="RU365092"/>
    </source>
</evidence>
<keyword evidence="3 8" id="KW-0813">Transport</keyword>
<dbReference type="EMBL" id="FMJE01000002">
    <property type="protein sequence ID" value="SCM78963.1"/>
    <property type="molecule type" value="Genomic_DNA"/>
</dbReference>